<dbReference type="Proteomes" id="UP000033451">
    <property type="component" value="Unassembled WGS sequence"/>
</dbReference>
<dbReference type="InterPro" id="IPR046112">
    <property type="entry name" value="DUF6049"/>
</dbReference>
<dbReference type="PROSITE" id="PS51318">
    <property type="entry name" value="TAT"/>
    <property type="match status" value="1"/>
</dbReference>
<feature type="chain" id="PRO_5038595112" description="2-oxoglutarate dehydrogenase" evidence="3">
    <location>
        <begin position="42"/>
        <end position="736"/>
    </location>
</feature>
<evidence type="ECO:0000313" key="4">
    <source>
        <dbReference type="EMBL" id="KJL35929.1"/>
    </source>
</evidence>
<dbReference type="PATRIC" id="fig|400772.4.peg.1991"/>
<keyword evidence="5" id="KW-1185">Reference proteome</keyword>
<dbReference type="OrthoDB" id="4985746at2"/>
<keyword evidence="3" id="KW-0732">Signal</keyword>
<feature type="region of interest" description="Disordered" evidence="1">
    <location>
        <begin position="698"/>
        <end position="736"/>
    </location>
</feature>
<keyword evidence="2" id="KW-1133">Transmembrane helix</keyword>
<keyword evidence="2" id="KW-0472">Membrane</keyword>
<feature type="compositionally biased region" description="Low complexity" evidence="1">
    <location>
        <begin position="303"/>
        <end position="327"/>
    </location>
</feature>
<evidence type="ECO:0000256" key="1">
    <source>
        <dbReference type="SAM" id="MobiDB-lite"/>
    </source>
</evidence>
<accession>A0A0F0LT85</accession>
<gene>
    <name evidence="4" type="ORF">RR49_01973</name>
</gene>
<evidence type="ECO:0008006" key="6">
    <source>
        <dbReference type="Google" id="ProtNLM"/>
    </source>
</evidence>
<protein>
    <recommendedName>
        <fullName evidence="6">2-oxoglutarate dehydrogenase</fullName>
    </recommendedName>
</protein>
<dbReference type="InterPro" id="IPR006311">
    <property type="entry name" value="TAT_signal"/>
</dbReference>
<organism evidence="4 5">
    <name type="scientific">Microbacterium ginsengisoli</name>
    <dbReference type="NCBI Taxonomy" id="400772"/>
    <lineage>
        <taxon>Bacteria</taxon>
        <taxon>Bacillati</taxon>
        <taxon>Actinomycetota</taxon>
        <taxon>Actinomycetes</taxon>
        <taxon>Micrococcales</taxon>
        <taxon>Microbacteriaceae</taxon>
        <taxon>Microbacterium</taxon>
    </lineage>
</organism>
<dbReference type="RefSeq" id="WP_045247894.1">
    <property type="nucleotide sequence ID" value="NZ_JBOFAV010000012.1"/>
</dbReference>
<dbReference type="EMBL" id="JYIY01000076">
    <property type="protein sequence ID" value="KJL35929.1"/>
    <property type="molecule type" value="Genomic_DNA"/>
</dbReference>
<proteinExistence type="predicted"/>
<keyword evidence="2" id="KW-0812">Transmembrane</keyword>
<feature type="transmembrane region" description="Helical" evidence="2">
    <location>
        <begin position="670"/>
        <end position="691"/>
    </location>
</feature>
<reference evidence="4 5" key="1">
    <citation type="submission" date="2015-02" db="EMBL/GenBank/DDBJ databases">
        <title>Draft genome sequences of ten Microbacterium spp. with emphasis on heavy metal contaminated environments.</title>
        <authorList>
            <person name="Corretto E."/>
        </authorList>
    </citation>
    <scope>NUCLEOTIDE SEQUENCE [LARGE SCALE GENOMIC DNA]</scope>
    <source>
        <strain evidence="4 5">DSM 18659</strain>
    </source>
</reference>
<comment type="caution">
    <text evidence="4">The sequence shown here is derived from an EMBL/GenBank/DDBJ whole genome shotgun (WGS) entry which is preliminary data.</text>
</comment>
<sequence>MTAKHTSAGDAPRARALLRRALRAGAAVLAAAVLLAPAAPAAADTPSPSPSASPTGTVALTLSPAQDGLFRPGESLAASIVLSNTTGAAVDGGVATLSIGSAPFTSRTELSRWLSGTADATTPAVLGATDLGTTAGGQTESASLVIDPTTSAIATLAAGVYPVRVTLGSYDARSVITVPDATTASVALVVPISAGPQSTAVIPADRLATLTATGGLLDAELTAVAGTAAVLAVDPAVVASIRVLGSSAPASARAWLQRLMTLPNERFALQYGDADVATQLEAGLSRPLAPTSLAAYLDPKNFGSTSPSPTTTGGPTPTPSASGSTTSTLPTLSELLAIGPSDPSIYWAPSGLSDAQTVSELRSSDAAAVSLVSSVSTTTGANNATVSASGTVDAAPVVVYDGEISSALGLAAATGDANLRGAPLAAASAALFFAAHDTSGSPLAVVVDRTATRSAAGVGAAVAAVTGGSGISLTSLSGLISTSGTPRALATSTIDAARTSAVTSLQSQAASIAQFATVLSSPALLTGPEDAAALQLLGGSWLSDLDGWKAALSDHAAATATTLGSVDITPTSNVNLFASGANLWFAVRNDLPYPVDVTLFATPNDVRLDVDARVEVHAEASSVTRVEVPVRARLGNGDVRIALQLRSASGVAVGTAQTVDVAVRADWENIGLVVISVLVAAFIGLGVIRMVRRRRRLSRPTATTAGDDATDATADPATGDPATTDAAAPADPKDAP</sequence>
<dbReference type="STRING" id="400772.RR49_01973"/>
<name>A0A0F0LT85_9MICO</name>
<dbReference type="AlphaFoldDB" id="A0A0F0LT85"/>
<dbReference type="Pfam" id="PF19516">
    <property type="entry name" value="DUF6049"/>
    <property type="match status" value="1"/>
</dbReference>
<feature type="signal peptide" evidence="3">
    <location>
        <begin position="1"/>
        <end position="41"/>
    </location>
</feature>
<evidence type="ECO:0000256" key="3">
    <source>
        <dbReference type="SAM" id="SignalP"/>
    </source>
</evidence>
<feature type="compositionally biased region" description="Low complexity" evidence="1">
    <location>
        <begin position="699"/>
        <end position="730"/>
    </location>
</feature>
<feature type="region of interest" description="Disordered" evidence="1">
    <location>
        <begin position="299"/>
        <end position="327"/>
    </location>
</feature>
<evidence type="ECO:0000256" key="2">
    <source>
        <dbReference type="SAM" id="Phobius"/>
    </source>
</evidence>
<evidence type="ECO:0000313" key="5">
    <source>
        <dbReference type="Proteomes" id="UP000033451"/>
    </source>
</evidence>